<accession>A0A914EIU9</accession>
<dbReference type="Proteomes" id="UP000887540">
    <property type="component" value="Unplaced"/>
</dbReference>
<keyword evidence="2" id="KW-0812">Transmembrane</keyword>
<protein>
    <submittedName>
        <fullName evidence="4">Uncharacterized protein</fullName>
    </submittedName>
</protein>
<proteinExistence type="predicted"/>
<name>A0A914EIU9_9BILA</name>
<keyword evidence="3" id="KW-1185">Reference proteome</keyword>
<evidence type="ECO:0000313" key="4">
    <source>
        <dbReference type="WBParaSite" id="ACRNAN_scaffold843.g14156.t1"/>
    </source>
</evidence>
<keyword evidence="2" id="KW-1133">Transmembrane helix</keyword>
<evidence type="ECO:0000313" key="3">
    <source>
        <dbReference type="Proteomes" id="UP000887540"/>
    </source>
</evidence>
<sequence length="152" mass="17014">MTSSSPKKIGFVSESVNYVDILTQSFSNLHQTKHADTVKMNYLSSPMVKSNSMFTLDRRRSSARRSNDADDTKSARDSPSFIKSVSSLLSRYRNPNNSSISSPNNNFMVLFSVSVVIDSIHVLLYFLPSVFFLIVHLHEGSSLCARTHEESS</sequence>
<feature type="compositionally biased region" description="Basic and acidic residues" evidence="1">
    <location>
        <begin position="56"/>
        <end position="76"/>
    </location>
</feature>
<organism evidence="3 4">
    <name type="scientific">Acrobeloides nanus</name>
    <dbReference type="NCBI Taxonomy" id="290746"/>
    <lineage>
        <taxon>Eukaryota</taxon>
        <taxon>Metazoa</taxon>
        <taxon>Ecdysozoa</taxon>
        <taxon>Nematoda</taxon>
        <taxon>Chromadorea</taxon>
        <taxon>Rhabditida</taxon>
        <taxon>Tylenchina</taxon>
        <taxon>Cephalobomorpha</taxon>
        <taxon>Cephaloboidea</taxon>
        <taxon>Cephalobidae</taxon>
        <taxon>Acrobeloides</taxon>
    </lineage>
</organism>
<keyword evidence="2" id="KW-0472">Membrane</keyword>
<evidence type="ECO:0000256" key="2">
    <source>
        <dbReference type="SAM" id="Phobius"/>
    </source>
</evidence>
<feature type="transmembrane region" description="Helical" evidence="2">
    <location>
        <begin position="107"/>
        <end position="127"/>
    </location>
</feature>
<dbReference type="WBParaSite" id="ACRNAN_scaffold843.g14156.t1">
    <property type="protein sequence ID" value="ACRNAN_scaffold843.g14156.t1"/>
    <property type="gene ID" value="ACRNAN_scaffold843.g14156"/>
</dbReference>
<reference evidence="4" key="1">
    <citation type="submission" date="2022-11" db="UniProtKB">
        <authorList>
            <consortium name="WormBaseParasite"/>
        </authorList>
    </citation>
    <scope>IDENTIFICATION</scope>
</reference>
<dbReference type="AlphaFoldDB" id="A0A914EIU9"/>
<feature type="region of interest" description="Disordered" evidence="1">
    <location>
        <begin position="53"/>
        <end position="79"/>
    </location>
</feature>
<evidence type="ECO:0000256" key="1">
    <source>
        <dbReference type="SAM" id="MobiDB-lite"/>
    </source>
</evidence>